<dbReference type="SUPFAM" id="SSF57850">
    <property type="entry name" value="RING/U-box"/>
    <property type="match status" value="1"/>
</dbReference>
<dbReference type="SMART" id="SM00184">
    <property type="entry name" value="RING"/>
    <property type="match status" value="1"/>
</dbReference>
<dbReference type="OrthoDB" id="8062037at2759"/>
<gene>
    <name evidence="7" type="ORF">G7Z17_g13019</name>
</gene>
<accession>A0A9P5GXV4</accession>
<evidence type="ECO:0000259" key="6">
    <source>
        <dbReference type="PROSITE" id="PS50089"/>
    </source>
</evidence>
<evidence type="ECO:0000256" key="2">
    <source>
        <dbReference type="ARBA" id="ARBA00022771"/>
    </source>
</evidence>
<protein>
    <recommendedName>
        <fullName evidence="6">RING-type domain-containing protein</fullName>
    </recommendedName>
</protein>
<dbReference type="PROSITE" id="PS50089">
    <property type="entry name" value="ZF_RING_2"/>
    <property type="match status" value="1"/>
</dbReference>
<evidence type="ECO:0000256" key="1">
    <source>
        <dbReference type="ARBA" id="ARBA00022723"/>
    </source>
</evidence>
<evidence type="ECO:0000313" key="8">
    <source>
        <dbReference type="Proteomes" id="UP000722485"/>
    </source>
</evidence>
<dbReference type="CDD" id="cd16448">
    <property type="entry name" value="RING-H2"/>
    <property type="match status" value="1"/>
</dbReference>
<dbReference type="GO" id="GO:0006511">
    <property type="term" value="P:ubiquitin-dependent protein catabolic process"/>
    <property type="evidence" value="ECO:0007669"/>
    <property type="project" value="TreeGrafter"/>
</dbReference>
<comment type="caution">
    <text evidence="7">The sequence shown here is derived from an EMBL/GenBank/DDBJ whole genome shotgun (WGS) entry which is preliminary data.</text>
</comment>
<dbReference type="GO" id="GO:0005634">
    <property type="term" value="C:nucleus"/>
    <property type="evidence" value="ECO:0007669"/>
    <property type="project" value="TreeGrafter"/>
</dbReference>
<keyword evidence="8" id="KW-1185">Reference proteome</keyword>
<keyword evidence="2 4" id="KW-0863">Zinc-finger</keyword>
<keyword evidence="3" id="KW-0862">Zinc</keyword>
<dbReference type="EMBL" id="JAANBB010000666">
    <property type="protein sequence ID" value="KAF7536606.1"/>
    <property type="molecule type" value="Genomic_DNA"/>
</dbReference>
<feature type="region of interest" description="Disordered" evidence="5">
    <location>
        <begin position="24"/>
        <end position="129"/>
    </location>
</feature>
<reference evidence="7" key="1">
    <citation type="submission" date="2020-03" db="EMBL/GenBank/DDBJ databases">
        <title>Draft Genome Sequence of Cylindrodendrum hubeiense.</title>
        <authorList>
            <person name="Buettner E."/>
            <person name="Kellner H."/>
        </authorList>
    </citation>
    <scope>NUCLEOTIDE SEQUENCE</scope>
    <source>
        <strain evidence="7">IHI 201604</strain>
    </source>
</reference>
<dbReference type="Proteomes" id="UP000722485">
    <property type="component" value="Unassembled WGS sequence"/>
</dbReference>
<dbReference type="InterPro" id="IPR051834">
    <property type="entry name" value="RING_finger_E3_ligase"/>
</dbReference>
<dbReference type="PANTHER" id="PTHR45931:SF3">
    <property type="entry name" value="RING ZINC FINGER-CONTAINING PROTEIN"/>
    <property type="match status" value="1"/>
</dbReference>
<keyword evidence="1" id="KW-0479">Metal-binding</keyword>
<proteinExistence type="predicted"/>
<feature type="domain" description="RING-type" evidence="6">
    <location>
        <begin position="201"/>
        <end position="249"/>
    </location>
</feature>
<feature type="compositionally biased region" description="Pro residues" evidence="5">
    <location>
        <begin position="27"/>
        <end position="37"/>
    </location>
</feature>
<dbReference type="AlphaFoldDB" id="A0A9P5GXV4"/>
<sequence length="436" mass="47822">MDPMDYILHNHPRSAAHYDPVHAPSGPWMPHPQPSPAYPWQTHGQGMPQSYPHHPLQPGVPIPGSDPFQLAPNGGLPPPVPGYHGGPPQDGFAAGPSQQSSTSRRSHPRARRSMSSRFMASDSGRDEDDELGRQFFLDHIIQNSAGLDASSMDQQSVDNVLVRQIQLVRGAVSSKMVASKMTLRSLQSVNINDLPEAERTCVICYNDYGVETPEGINEAPLRLPKCKHIFGDHCIKKWFEDSDSCPYCRDKLHAEPKQHGTSARAFMNMIGVGLLQVGDARHQMTRPSSNVEPGHATATQKLGDPVLRLGPSQWKSLHHPGLMETYLRACLGTETRQLTLLHQLTGERGQSFMTKAQVRSAPAHSAFSASNGGPIPVSASDRLGLIGVVQGVYGPGFWIMMKESVGSANLDDRPDALEADVETLRLIWEPYEILKQ</sequence>
<dbReference type="InterPro" id="IPR013083">
    <property type="entry name" value="Znf_RING/FYVE/PHD"/>
</dbReference>
<dbReference type="GO" id="GO:0061630">
    <property type="term" value="F:ubiquitin protein ligase activity"/>
    <property type="evidence" value="ECO:0007669"/>
    <property type="project" value="TreeGrafter"/>
</dbReference>
<name>A0A9P5GXV4_9HYPO</name>
<organism evidence="7 8">
    <name type="scientific">Cylindrodendrum hubeiense</name>
    <dbReference type="NCBI Taxonomy" id="595255"/>
    <lineage>
        <taxon>Eukaryota</taxon>
        <taxon>Fungi</taxon>
        <taxon>Dikarya</taxon>
        <taxon>Ascomycota</taxon>
        <taxon>Pezizomycotina</taxon>
        <taxon>Sordariomycetes</taxon>
        <taxon>Hypocreomycetidae</taxon>
        <taxon>Hypocreales</taxon>
        <taxon>Nectriaceae</taxon>
        <taxon>Cylindrodendrum</taxon>
    </lineage>
</organism>
<evidence type="ECO:0000256" key="3">
    <source>
        <dbReference type="ARBA" id="ARBA00022833"/>
    </source>
</evidence>
<evidence type="ECO:0000256" key="4">
    <source>
        <dbReference type="PROSITE-ProRule" id="PRU00175"/>
    </source>
</evidence>
<evidence type="ECO:0000256" key="5">
    <source>
        <dbReference type="SAM" id="MobiDB-lite"/>
    </source>
</evidence>
<evidence type="ECO:0000313" key="7">
    <source>
        <dbReference type="EMBL" id="KAF7536606.1"/>
    </source>
</evidence>
<feature type="compositionally biased region" description="Basic residues" evidence="5">
    <location>
        <begin position="104"/>
        <end position="114"/>
    </location>
</feature>
<dbReference type="GO" id="GO:0008270">
    <property type="term" value="F:zinc ion binding"/>
    <property type="evidence" value="ECO:0007669"/>
    <property type="project" value="UniProtKB-KW"/>
</dbReference>
<dbReference type="PANTHER" id="PTHR45931">
    <property type="entry name" value="SI:CH211-59O9.10"/>
    <property type="match status" value="1"/>
</dbReference>
<dbReference type="Gene3D" id="3.30.40.10">
    <property type="entry name" value="Zinc/RING finger domain, C3HC4 (zinc finger)"/>
    <property type="match status" value="1"/>
</dbReference>
<dbReference type="InterPro" id="IPR001841">
    <property type="entry name" value="Znf_RING"/>
</dbReference>
<dbReference type="Pfam" id="PF13639">
    <property type="entry name" value="zf-RING_2"/>
    <property type="match status" value="1"/>
</dbReference>